<dbReference type="GO" id="GO:0045087">
    <property type="term" value="P:innate immune response"/>
    <property type="evidence" value="ECO:0007669"/>
    <property type="project" value="UniProtKB-KW"/>
</dbReference>
<keyword evidence="7" id="KW-0391">Immunity</keyword>
<accession>A0A9J6FXG3</accession>
<evidence type="ECO:0000259" key="10">
    <source>
        <dbReference type="Pfam" id="PF02014"/>
    </source>
</evidence>
<evidence type="ECO:0000313" key="11">
    <source>
        <dbReference type="EMBL" id="KAH9367773.1"/>
    </source>
</evidence>
<evidence type="ECO:0000256" key="2">
    <source>
        <dbReference type="ARBA" id="ARBA00008501"/>
    </source>
</evidence>
<keyword evidence="12" id="KW-1185">Reference proteome</keyword>
<evidence type="ECO:0000256" key="3">
    <source>
        <dbReference type="ARBA" id="ARBA00022525"/>
    </source>
</evidence>
<dbReference type="GO" id="GO:0005576">
    <property type="term" value="C:extracellular region"/>
    <property type="evidence" value="ECO:0007669"/>
    <property type="project" value="UniProtKB-SubCell"/>
</dbReference>
<evidence type="ECO:0000256" key="6">
    <source>
        <dbReference type="ARBA" id="ARBA00022729"/>
    </source>
</evidence>
<gene>
    <name evidence="11" type="ORF">HPB48_010088</name>
</gene>
<keyword evidence="3" id="KW-0964">Secreted</keyword>
<dbReference type="VEuPathDB" id="VectorBase:HLOH_040592"/>
<name>A0A9J6FXG3_HAELO</name>
<dbReference type="GO" id="GO:0042742">
    <property type="term" value="P:defense response to bacterium"/>
    <property type="evidence" value="ECO:0007669"/>
    <property type="project" value="UniProtKB-KW"/>
</dbReference>
<protein>
    <recommendedName>
        <fullName evidence="10">Reelin domain-containing protein</fullName>
    </recommendedName>
</protein>
<keyword evidence="4" id="KW-0929">Antimicrobial</keyword>
<dbReference type="AlphaFoldDB" id="A0A9J6FXG3"/>
<keyword evidence="5" id="KW-0399">Innate immunity</keyword>
<evidence type="ECO:0000256" key="8">
    <source>
        <dbReference type="ARBA" id="ARBA00023022"/>
    </source>
</evidence>
<sequence>MTGIDASKLMPVCLLLLALAGTSALPDGAPSYACKSPVNMVPAHSHAAPLSAKDSDYKLIQDKAAFKANDVVTVQLLTKGLPFKGFLVKAVDEHGKDVGQFLPGDLYHKVEECPAATHVDRSDKTLVTMRWQAPADHSGQVHFV</sequence>
<dbReference type="GO" id="GO:0016020">
    <property type="term" value="C:membrane"/>
    <property type="evidence" value="ECO:0007669"/>
    <property type="project" value="TreeGrafter"/>
</dbReference>
<dbReference type="PANTHER" id="PTHR45828">
    <property type="entry name" value="CYTOCHROME B561/FERRIC REDUCTASE TRANSMEMBRANE"/>
    <property type="match status" value="1"/>
</dbReference>
<evidence type="ECO:0000256" key="4">
    <source>
        <dbReference type="ARBA" id="ARBA00022529"/>
    </source>
</evidence>
<feature type="chain" id="PRO_5039928243" description="Reelin domain-containing protein" evidence="9">
    <location>
        <begin position="25"/>
        <end position="144"/>
    </location>
</feature>
<dbReference type="Gene3D" id="2.60.40.4060">
    <property type="entry name" value="Reeler domain"/>
    <property type="match status" value="1"/>
</dbReference>
<comment type="caution">
    <text evidence="11">The sequence shown here is derived from an EMBL/GenBank/DDBJ whole genome shotgun (WGS) entry which is preliminary data.</text>
</comment>
<dbReference type="InterPro" id="IPR002861">
    <property type="entry name" value="Reeler_dom"/>
</dbReference>
<comment type="similarity">
    <text evidence="2">Belongs to the insect defense protein family.</text>
</comment>
<evidence type="ECO:0000256" key="9">
    <source>
        <dbReference type="SAM" id="SignalP"/>
    </source>
</evidence>
<dbReference type="Proteomes" id="UP000821853">
    <property type="component" value="Chromosome 2"/>
</dbReference>
<evidence type="ECO:0000313" key="12">
    <source>
        <dbReference type="Proteomes" id="UP000821853"/>
    </source>
</evidence>
<reference evidence="11 12" key="1">
    <citation type="journal article" date="2020" name="Cell">
        <title>Large-Scale Comparative Analyses of Tick Genomes Elucidate Their Genetic Diversity and Vector Capacities.</title>
        <authorList>
            <consortium name="Tick Genome and Microbiome Consortium (TIGMIC)"/>
            <person name="Jia N."/>
            <person name="Wang J."/>
            <person name="Shi W."/>
            <person name="Du L."/>
            <person name="Sun Y."/>
            <person name="Zhan W."/>
            <person name="Jiang J.F."/>
            <person name="Wang Q."/>
            <person name="Zhang B."/>
            <person name="Ji P."/>
            <person name="Bell-Sakyi L."/>
            <person name="Cui X.M."/>
            <person name="Yuan T.T."/>
            <person name="Jiang B.G."/>
            <person name="Yang W.F."/>
            <person name="Lam T.T."/>
            <person name="Chang Q.C."/>
            <person name="Ding S.J."/>
            <person name="Wang X.J."/>
            <person name="Zhu J.G."/>
            <person name="Ruan X.D."/>
            <person name="Zhao L."/>
            <person name="Wei J.T."/>
            <person name="Ye R.Z."/>
            <person name="Que T.C."/>
            <person name="Du C.H."/>
            <person name="Zhou Y.H."/>
            <person name="Cheng J.X."/>
            <person name="Dai P.F."/>
            <person name="Guo W.B."/>
            <person name="Han X.H."/>
            <person name="Huang E.J."/>
            <person name="Li L.F."/>
            <person name="Wei W."/>
            <person name="Gao Y.C."/>
            <person name="Liu J.Z."/>
            <person name="Shao H.Z."/>
            <person name="Wang X."/>
            <person name="Wang C.C."/>
            <person name="Yang T.C."/>
            <person name="Huo Q.B."/>
            <person name="Li W."/>
            <person name="Chen H.Y."/>
            <person name="Chen S.E."/>
            <person name="Zhou L.G."/>
            <person name="Ni X.B."/>
            <person name="Tian J.H."/>
            <person name="Sheng Y."/>
            <person name="Liu T."/>
            <person name="Pan Y.S."/>
            <person name="Xia L.Y."/>
            <person name="Li J."/>
            <person name="Zhao F."/>
            <person name="Cao W.C."/>
        </authorList>
    </citation>
    <scope>NUCLEOTIDE SEQUENCE [LARGE SCALE GENOMIC DNA]</scope>
    <source>
        <strain evidence="11">HaeL-2018</strain>
    </source>
</reference>
<dbReference type="PANTHER" id="PTHR45828:SF9">
    <property type="entry name" value="CELL WALL INTEGRITY AND STRESS RESPONSE COMPONENT 4-LIKE-RELATED"/>
    <property type="match status" value="1"/>
</dbReference>
<dbReference type="CDD" id="cd08544">
    <property type="entry name" value="Reeler"/>
    <property type="match status" value="1"/>
</dbReference>
<proteinExistence type="inferred from homology"/>
<dbReference type="InterPro" id="IPR042307">
    <property type="entry name" value="Reeler_sf"/>
</dbReference>
<feature type="domain" description="Reelin" evidence="10">
    <location>
        <begin position="39"/>
        <end position="143"/>
    </location>
</feature>
<dbReference type="OMA" id="MTHCAGI"/>
<evidence type="ECO:0000256" key="5">
    <source>
        <dbReference type="ARBA" id="ARBA00022588"/>
    </source>
</evidence>
<keyword evidence="8" id="KW-0044">Antibiotic</keyword>
<organism evidence="11 12">
    <name type="scientific">Haemaphysalis longicornis</name>
    <name type="common">Bush tick</name>
    <dbReference type="NCBI Taxonomy" id="44386"/>
    <lineage>
        <taxon>Eukaryota</taxon>
        <taxon>Metazoa</taxon>
        <taxon>Ecdysozoa</taxon>
        <taxon>Arthropoda</taxon>
        <taxon>Chelicerata</taxon>
        <taxon>Arachnida</taxon>
        <taxon>Acari</taxon>
        <taxon>Parasitiformes</taxon>
        <taxon>Ixodida</taxon>
        <taxon>Ixodoidea</taxon>
        <taxon>Ixodidae</taxon>
        <taxon>Haemaphysalinae</taxon>
        <taxon>Haemaphysalis</taxon>
    </lineage>
</organism>
<dbReference type="EMBL" id="JABSTR010000004">
    <property type="protein sequence ID" value="KAH9367773.1"/>
    <property type="molecule type" value="Genomic_DNA"/>
</dbReference>
<dbReference type="OrthoDB" id="6418377at2759"/>
<dbReference type="Pfam" id="PF02014">
    <property type="entry name" value="Reeler"/>
    <property type="match status" value="1"/>
</dbReference>
<dbReference type="InterPro" id="IPR051237">
    <property type="entry name" value="Ferric-chelate_Red/DefProt"/>
</dbReference>
<keyword evidence="6 9" id="KW-0732">Signal</keyword>
<comment type="subcellular location">
    <subcellularLocation>
        <location evidence="1">Secreted</location>
    </subcellularLocation>
</comment>
<evidence type="ECO:0000256" key="1">
    <source>
        <dbReference type="ARBA" id="ARBA00004613"/>
    </source>
</evidence>
<evidence type="ECO:0000256" key="7">
    <source>
        <dbReference type="ARBA" id="ARBA00022859"/>
    </source>
</evidence>
<feature type="signal peptide" evidence="9">
    <location>
        <begin position="1"/>
        <end position="24"/>
    </location>
</feature>